<feature type="region of interest" description="Disordered" evidence="3">
    <location>
        <begin position="213"/>
        <end position="256"/>
    </location>
</feature>
<feature type="domain" description="Nucleotide exchange factor Fes1" evidence="4">
    <location>
        <begin position="1"/>
        <end position="84"/>
    </location>
</feature>
<organism evidence="5 6">
    <name type="scientific">Pholiota conissans</name>
    <dbReference type="NCBI Taxonomy" id="109636"/>
    <lineage>
        <taxon>Eukaryota</taxon>
        <taxon>Fungi</taxon>
        <taxon>Dikarya</taxon>
        <taxon>Basidiomycota</taxon>
        <taxon>Agaricomycotina</taxon>
        <taxon>Agaricomycetes</taxon>
        <taxon>Agaricomycetidae</taxon>
        <taxon>Agaricales</taxon>
        <taxon>Agaricineae</taxon>
        <taxon>Strophariaceae</taxon>
        <taxon>Pholiota</taxon>
    </lineage>
</organism>
<dbReference type="PANTHER" id="PTHR19316">
    <property type="entry name" value="PROTEIN FOLDING REGULATOR"/>
    <property type="match status" value="1"/>
</dbReference>
<dbReference type="GO" id="GO:0005783">
    <property type="term" value="C:endoplasmic reticulum"/>
    <property type="evidence" value="ECO:0007669"/>
    <property type="project" value="TreeGrafter"/>
</dbReference>
<evidence type="ECO:0000259" key="4">
    <source>
        <dbReference type="Pfam" id="PF08609"/>
    </source>
</evidence>
<comment type="caution">
    <text evidence="5">The sequence shown here is derived from an EMBL/GenBank/DDBJ whole genome shotgun (WGS) entry which is preliminary data.</text>
</comment>
<dbReference type="InterPro" id="IPR050693">
    <property type="entry name" value="Hsp70_NEF-Inhibitors"/>
</dbReference>
<dbReference type="Pfam" id="PF08609">
    <property type="entry name" value="Fes1"/>
    <property type="match status" value="1"/>
</dbReference>
<dbReference type="InterPro" id="IPR016024">
    <property type="entry name" value="ARM-type_fold"/>
</dbReference>
<evidence type="ECO:0000256" key="3">
    <source>
        <dbReference type="SAM" id="MobiDB-lite"/>
    </source>
</evidence>
<evidence type="ECO:0000313" key="6">
    <source>
        <dbReference type="Proteomes" id="UP000807469"/>
    </source>
</evidence>
<evidence type="ECO:0000256" key="2">
    <source>
        <dbReference type="ARBA" id="ARBA00022737"/>
    </source>
</evidence>
<protein>
    <submittedName>
        <fullName evidence="5">Fes1-domain-containing protein</fullName>
    </submittedName>
</protein>
<dbReference type="EMBL" id="MU155176">
    <property type="protein sequence ID" value="KAF9481583.1"/>
    <property type="molecule type" value="Genomic_DNA"/>
</dbReference>
<dbReference type="InterPro" id="IPR013918">
    <property type="entry name" value="Nucleotide_exch_fac_Fes1"/>
</dbReference>
<dbReference type="InterPro" id="IPR011989">
    <property type="entry name" value="ARM-like"/>
</dbReference>
<reference evidence="5" key="1">
    <citation type="submission" date="2020-11" db="EMBL/GenBank/DDBJ databases">
        <authorList>
            <consortium name="DOE Joint Genome Institute"/>
            <person name="Ahrendt S."/>
            <person name="Riley R."/>
            <person name="Andreopoulos W."/>
            <person name="Labutti K."/>
            <person name="Pangilinan J."/>
            <person name="Ruiz-Duenas F.J."/>
            <person name="Barrasa J.M."/>
            <person name="Sanchez-Garcia M."/>
            <person name="Camarero S."/>
            <person name="Miyauchi S."/>
            <person name="Serrano A."/>
            <person name="Linde D."/>
            <person name="Babiker R."/>
            <person name="Drula E."/>
            <person name="Ayuso-Fernandez I."/>
            <person name="Pacheco R."/>
            <person name="Padilla G."/>
            <person name="Ferreira P."/>
            <person name="Barriuso J."/>
            <person name="Kellner H."/>
            <person name="Castanera R."/>
            <person name="Alfaro M."/>
            <person name="Ramirez L."/>
            <person name="Pisabarro A.G."/>
            <person name="Kuo A."/>
            <person name="Tritt A."/>
            <person name="Lipzen A."/>
            <person name="He G."/>
            <person name="Yan M."/>
            <person name="Ng V."/>
            <person name="Cullen D."/>
            <person name="Martin F."/>
            <person name="Rosso M.-N."/>
            <person name="Henrissat B."/>
            <person name="Hibbett D."/>
            <person name="Martinez A.T."/>
            <person name="Grigoriev I.V."/>
        </authorList>
    </citation>
    <scope>NUCLEOTIDE SEQUENCE</scope>
    <source>
        <strain evidence="5">CIRM-BRFM 674</strain>
    </source>
</reference>
<name>A0A9P6D3G0_9AGAR</name>
<comment type="similarity">
    <text evidence="1">Belongs to the FES1 family.</text>
</comment>
<dbReference type="AlphaFoldDB" id="A0A9P6D3G0"/>
<evidence type="ECO:0000256" key="1">
    <source>
        <dbReference type="ARBA" id="ARBA00011045"/>
    </source>
</evidence>
<dbReference type="Gene3D" id="1.25.10.10">
    <property type="entry name" value="Leucine-rich Repeat Variant"/>
    <property type="match status" value="1"/>
</dbReference>
<keyword evidence="2" id="KW-0677">Repeat</keyword>
<dbReference type="Proteomes" id="UP000807469">
    <property type="component" value="Unassembled WGS sequence"/>
</dbReference>
<sequence>MQSILRWSIENSTPLDATASDRPPTERKDLDPGVIDLILGKPDAVQMKEDMDIAMDVNRSEDDRISALDHLEMLIEHIDNANDLEKLKLWEPLQSLLTAESSTPEIKTQVLWVIGTALQNNPSAQDVYLSYNPLPTLLSFLDNSPSSSTSIRSKAIYTLSGLLKHNSPAVKALSNPDVAGWVKLRNALQDPSISVRRKVVFLLSSLLIPTSPTTSSPAPPTALRIADDPNASSSTSVTSVDTPNIMTPDQQASSSEPIFANSHAANLQNPSRTSTSSWTLSALHEYGLLDAVISSIVSPIPYGDDGENVSLDADYEEKAIHVLHAYSVTCRGPFTDSQKGQLKSWIQAEKQKEGENHLLEKWNMSRDDYAAFFGGLL</sequence>
<dbReference type="PANTHER" id="PTHR19316:SF18">
    <property type="entry name" value="HSP70-BINDING PROTEIN 1"/>
    <property type="match status" value="1"/>
</dbReference>
<evidence type="ECO:0000313" key="5">
    <source>
        <dbReference type="EMBL" id="KAF9481583.1"/>
    </source>
</evidence>
<gene>
    <name evidence="5" type="ORF">BDN70DRAFT_876064</name>
</gene>
<dbReference type="SUPFAM" id="SSF48371">
    <property type="entry name" value="ARM repeat"/>
    <property type="match status" value="1"/>
</dbReference>
<keyword evidence="6" id="KW-1185">Reference proteome</keyword>
<feature type="compositionally biased region" description="Polar residues" evidence="3">
    <location>
        <begin position="241"/>
        <end position="256"/>
    </location>
</feature>
<dbReference type="GO" id="GO:0000774">
    <property type="term" value="F:adenyl-nucleotide exchange factor activity"/>
    <property type="evidence" value="ECO:0007669"/>
    <property type="project" value="TreeGrafter"/>
</dbReference>
<dbReference type="OrthoDB" id="10250458at2759"/>
<proteinExistence type="inferred from homology"/>
<accession>A0A9P6D3G0</accession>